<dbReference type="InterPro" id="IPR019887">
    <property type="entry name" value="Tscrpt_reg_AsnC/Lrp_C"/>
</dbReference>
<keyword evidence="3" id="KW-0804">Transcription</keyword>
<keyword evidence="2" id="KW-0238">DNA-binding</keyword>
<evidence type="ECO:0000256" key="1">
    <source>
        <dbReference type="ARBA" id="ARBA00023015"/>
    </source>
</evidence>
<dbReference type="PRINTS" id="PR00033">
    <property type="entry name" value="HTHASNC"/>
</dbReference>
<evidence type="ECO:0000313" key="5">
    <source>
        <dbReference type="EMBL" id="SEV97825.1"/>
    </source>
</evidence>
<name>A0A1I0N9X9_9BACT</name>
<reference evidence="5 6" key="1">
    <citation type="submission" date="2016-10" db="EMBL/GenBank/DDBJ databases">
        <authorList>
            <person name="de Groot N.N."/>
        </authorList>
    </citation>
    <scope>NUCLEOTIDE SEQUENCE [LARGE SCALE GENOMIC DNA]</scope>
    <source>
        <strain evidence="5 6">TC2-24</strain>
    </source>
</reference>
<keyword evidence="1" id="KW-0805">Transcription regulation</keyword>
<dbReference type="Gene3D" id="1.10.10.10">
    <property type="entry name" value="Winged helix-like DNA-binding domain superfamily/Winged helix DNA-binding domain"/>
    <property type="match status" value="1"/>
</dbReference>
<protein>
    <submittedName>
        <fullName evidence="5">Lrp/AsnC family transcriptional regulator, leucine-responsive regulatory protein</fullName>
    </submittedName>
</protein>
<dbReference type="PANTHER" id="PTHR30154:SF34">
    <property type="entry name" value="TRANSCRIPTIONAL REGULATOR AZLB"/>
    <property type="match status" value="1"/>
</dbReference>
<sequence length="160" mass="18629">MLNYDELDETDRQILRLLQQNSQMTVKELACAINLSTSPTFERQKRLEREGFIKGYKAVLDAKRVGQGIIVLCNMRLKRHSQLLMDEFMAAVQNIEEIVECYNTSGDYDFTLKIYARDMESYHEFMRTKLGNMECVGSFNSVFVMREVKNSHGVPVQEKK</sequence>
<dbReference type="InterPro" id="IPR036390">
    <property type="entry name" value="WH_DNA-bd_sf"/>
</dbReference>
<dbReference type="Pfam" id="PF13412">
    <property type="entry name" value="HTH_24"/>
    <property type="match status" value="1"/>
</dbReference>
<keyword evidence="6" id="KW-1185">Reference proteome</keyword>
<dbReference type="InterPro" id="IPR011991">
    <property type="entry name" value="ArsR-like_HTH"/>
</dbReference>
<dbReference type="Gene3D" id="3.30.70.920">
    <property type="match status" value="1"/>
</dbReference>
<dbReference type="CDD" id="cd00090">
    <property type="entry name" value="HTH_ARSR"/>
    <property type="match status" value="1"/>
</dbReference>
<dbReference type="RefSeq" id="WP_091900314.1">
    <property type="nucleotide sequence ID" value="NZ_FOIQ01000002.1"/>
</dbReference>
<evidence type="ECO:0000256" key="2">
    <source>
        <dbReference type="ARBA" id="ARBA00023125"/>
    </source>
</evidence>
<dbReference type="GO" id="GO:0006355">
    <property type="term" value="P:regulation of DNA-templated transcription"/>
    <property type="evidence" value="ECO:0007669"/>
    <property type="project" value="UniProtKB-ARBA"/>
</dbReference>
<dbReference type="GO" id="GO:0043200">
    <property type="term" value="P:response to amino acid"/>
    <property type="evidence" value="ECO:0007669"/>
    <property type="project" value="TreeGrafter"/>
</dbReference>
<dbReference type="GO" id="GO:0043565">
    <property type="term" value="F:sequence-specific DNA binding"/>
    <property type="evidence" value="ECO:0007669"/>
    <property type="project" value="InterPro"/>
</dbReference>
<evidence type="ECO:0000313" key="6">
    <source>
        <dbReference type="Proteomes" id="UP000199373"/>
    </source>
</evidence>
<dbReference type="Proteomes" id="UP000199373">
    <property type="component" value="Unassembled WGS sequence"/>
</dbReference>
<dbReference type="InterPro" id="IPR011008">
    <property type="entry name" value="Dimeric_a/b-barrel"/>
</dbReference>
<dbReference type="SMART" id="SM00344">
    <property type="entry name" value="HTH_ASNC"/>
    <property type="match status" value="1"/>
</dbReference>
<dbReference type="SUPFAM" id="SSF46785">
    <property type="entry name" value="Winged helix' DNA-binding domain"/>
    <property type="match status" value="1"/>
</dbReference>
<accession>A0A1I0N9X9</accession>
<dbReference type="PANTHER" id="PTHR30154">
    <property type="entry name" value="LEUCINE-RESPONSIVE REGULATORY PROTEIN"/>
    <property type="match status" value="1"/>
</dbReference>
<dbReference type="GO" id="GO:0005829">
    <property type="term" value="C:cytosol"/>
    <property type="evidence" value="ECO:0007669"/>
    <property type="project" value="TreeGrafter"/>
</dbReference>
<evidence type="ECO:0000259" key="4">
    <source>
        <dbReference type="PROSITE" id="PS50956"/>
    </source>
</evidence>
<organism evidence="5 6">
    <name type="scientific">Prevotella aff. ruminicola Tc2-24</name>
    <dbReference type="NCBI Taxonomy" id="81582"/>
    <lineage>
        <taxon>Bacteria</taxon>
        <taxon>Pseudomonadati</taxon>
        <taxon>Bacteroidota</taxon>
        <taxon>Bacteroidia</taxon>
        <taxon>Bacteroidales</taxon>
        <taxon>Prevotellaceae</taxon>
        <taxon>Prevotella</taxon>
    </lineage>
</organism>
<dbReference type="PROSITE" id="PS50956">
    <property type="entry name" value="HTH_ASNC_2"/>
    <property type="match status" value="1"/>
</dbReference>
<gene>
    <name evidence="5" type="ORF">SAMN04487850_1067</name>
</gene>
<dbReference type="SUPFAM" id="SSF54909">
    <property type="entry name" value="Dimeric alpha+beta barrel"/>
    <property type="match status" value="1"/>
</dbReference>
<feature type="domain" description="HTH asnC-type" evidence="4">
    <location>
        <begin position="7"/>
        <end position="68"/>
    </location>
</feature>
<proteinExistence type="predicted"/>
<dbReference type="InterPro" id="IPR000485">
    <property type="entry name" value="AsnC-type_HTH_dom"/>
</dbReference>
<evidence type="ECO:0000256" key="3">
    <source>
        <dbReference type="ARBA" id="ARBA00023163"/>
    </source>
</evidence>
<dbReference type="InterPro" id="IPR036388">
    <property type="entry name" value="WH-like_DNA-bd_sf"/>
</dbReference>
<dbReference type="InterPro" id="IPR019888">
    <property type="entry name" value="Tscrpt_reg_AsnC-like"/>
</dbReference>
<dbReference type="Pfam" id="PF01037">
    <property type="entry name" value="AsnC_trans_reg"/>
    <property type="match status" value="1"/>
</dbReference>
<dbReference type="EMBL" id="FOIQ01000002">
    <property type="protein sequence ID" value="SEV97825.1"/>
    <property type="molecule type" value="Genomic_DNA"/>
</dbReference>
<dbReference type="AlphaFoldDB" id="A0A1I0N9X9"/>